<reference evidence="1" key="1">
    <citation type="submission" date="2017-05" db="UniProtKB">
        <authorList>
            <consortium name="EnsemblMetazoa"/>
        </authorList>
    </citation>
    <scope>IDENTIFICATION</scope>
</reference>
<dbReference type="InParanoid" id="A0A1X7UEK2"/>
<accession>A0A1X7UEK2</accession>
<organism evidence="1">
    <name type="scientific">Amphimedon queenslandica</name>
    <name type="common">Sponge</name>
    <dbReference type="NCBI Taxonomy" id="400682"/>
    <lineage>
        <taxon>Eukaryota</taxon>
        <taxon>Metazoa</taxon>
        <taxon>Porifera</taxon>
        <taxon>Demospongiae</taxon>
        <taxon>Heteroscleromorpha</taxon>
        <taxon>Haplosclerida</taxon>
        <taxon>Niphatidae</taxon>
        <taxon>Amphimedon</taxon>
    </lineage>
</organism>
<evidence type="ECO:0000313" key="1">
    <source>
        <dbReference type="EnsemblMetazoa" id="Aqu2.1.25916_001"/>
    </source>
</evidence>
<name>A0A1X7UEK2_AMPQE</name>
<protein>
    <submittedName>
        <fullName evidence="1">Uncharacterized protein</fullName>
    </submittedName>
</protein>
<dbReference type="EnsemblMetazoa" id="Aqu2.1.25916_001">
    <property type="protein sequence ID" value="Aqu2.1.25916_001"/>
    <property type="gene ID" value="Aqu2.1.25916"/>
</dbReference>
<proteinExistence type="predicted"/>
<sequence length="38" mass="4412">QIVILHTSYSYSNDSILTQSVKVFQYFIPSSMIHHLTL</sequence>
<dbReference type="AlphaFoldDB" id="A0A1X7UEK2"/>